<evidence type="ECO:0000313" key="5">
    <source>
        <dbReference type="Proteomes" id="UP000299102"/>
    </source>
</evidence>
<keyword evidence="2" id="KW-0378">Hydrolase</keyword>
<dbReference type="EMBL" id="BGZK01000690">
    <property type="protein sequence ID" value="GBP56374.1"/>
    <property type="molecule type" value="Genomic_DNA"/>
</dbReference>
<evidence type="ECO:0000256" key="2">
    <source>
        <dbReference type="RuleBase" id="RU367113"/>
    </source>
</evidence>
<dbReference type="Proteomes" id="UP000299102">
    <property type="component" value="Unassembled WGS sequence"/>
</dbReference>
<sequence length="203" mass="23677">MKEGVGQRNSHSLKKRQQRSFTFVAYAPYTEPDTDVPVDENEEFSLVYFASLSKHSIVYGAEMDGIHCDTRKMESPPDTELGVDETIKYLMNKKFIELKTNRHIEFPRQQINFRRYKTKKWWCQSFFGSVETILCGFRNDNGIVEELKVFSIRDLVKMSEGIQAKLRLGSFRPGLTRVELCLLHKDFIAPQLPPSFTYPLLWP</sequence>
<dbReference type="STRING" id="151549.A0A4C1X1Z1"/>
<dbReference type="GO" id="GO:0046872">
    <property type="term" value="F:metal ion binding"/>
    <property type="evidence" value="ECO:0007669"/>
    <property type="project" value="UniProtKB-KW"/>
</dbReference>
<proteinExistence type="inferred from homology"/>
<dbReference type="PANTHER" id="PTHR12395:SF9">
    <property type="entry name" value="DECAPPING AND EXORIBONUCLEASE PROTEIN"/>
    <property type="match status" value="1"/>
</dbReference>
<dbReference type="GO" id="GO:0000166">
    <property type="term" value="F:nucleotide binding"/>
    <property type="evidence" value="ECO:0007669"/>
    <property type="project" value="UniProtKB-KW"/>
</dbReference>
<reference evidence="4 5" key="1">
    <citation type="journal article" date="2019" name="Commun. Biol.">
        <title>The bagworm genome reveals a unique fibroin gene that provides high tensile strength.</title>
        <authorList>
            <person name="Kono N."/>
            <person name="Nakamura H."/>
            <person name="Ohtoshi R."/>
            <person name="Tomita M."/>
            <person name="Numata K."/>
            <person name="Arakawa K."/>
        </authorList>
    </citation>
    <scope>NUCLEOTIDE SEQUENCE [LARGE SCALE GENOMIC DNA]</scope>
</reference>
<dbReference type="GO" id="GO:0005634">
    <property type="term" value="C:nucleus"/>
    <property type="evidence" value="ECO:0007669"/>
    <property type="project" value="UniProtKB-SubCell"/>
</dbReference>
<dbReference type="GO" id="GO:0034353">
    <property type="term" value="F:mRNA 5'-diphosphatase activity"/>
    <property type="evidence" value="ECO:0007669"/>
    <property type="project" value="TreeGrafter"/>
</dbReference>
<organism evidence="4 5">
    <name type="scientific">Eumeta variegata</name>
    <name type="common">Bagworm moth</name>
    <name type="synonym">Eumeta japonica</name>
    <dbReference type="NCBI Taxonomy" id="151549"/>
    <lineage>
        <taxon>Eukaryota</taxon>
        <taxon>Metazoa</taxon>
        <taxon>Ecdysozoa</taxon>
        <taxon>Arthropoda</taxon>
        <taxon>Hexapoda</taxon>
        <taxon>Insecta</taxon>
        <taxon>Pterygota</taxon>
        <taxon>Neoptera</taxon>
        <taxon>Endopterygota</taxon>
        <taxon>Lepidoptera</taxon>
        <taxon>Glossata</taxon>
        <taxon>Ditrysia</taxon>
        <taxon>Tineoidea</taxon>
        <taxon>Psychidae</taxon>
        <taxon>Oiketicinae</taxon>
        <taxon>Eumeta</taxon>
    </lineage>
</organism>
<dbReference type="InterPro" id="IPR013961">
    <property type="entry name" value="RAI1"/>
</dbReference>
<accession>A0A4C1X1Z1</accession>
<name>A0A4C1X1Z1_EUMVA</name>
<dbReference type="GO" id="GO:0004518">
    <property type="term" value="F:nuclease activity"/>
    <property type="evidence" value="ECO:0007669"/>
    <property type="project" value="UniProtKB-KW"/>
</dbReference>
<comment type="caution">
    <text evidence="4">The sequence shown here is derived from an EMBL/GenBank/DDBJ whole genome shotgun (WGS) entry which is preliminary data.</text>
</comment>
<comment type="similarity">
    <text evidence="1 2">Belongs to the DXO/Dom3Z family.</text>
</comment>
<keyword evidence="5" id="KW-1185">Reference proteome</keyword>
<dbReference type="GO" id="GO:0005829">
    <property type="term" value="C:cytosol"/>
    <property type="evidence" value="ECO:0007669"/>
    <property type="project" value="TreeGrafter"/>
</dbReference>
<dbReference type="OrthoDB" id="5853397at2759"/>
<keyword evidence="2" id="KW-0540">Nuclease</keyword>
<dbReference type="Pfam" id="PF08652">
    <property type="entry name" value="RAI1"/>
    <property type="match status" value="1"/>
</dbReference>
<feature type="domain" description="RAI1-like" evidence="3">
    <location>
        <begin position="30"/>
        <end position="160"/>
    </location>
</feature>
<comment type="subcellular location">
    <subcellularLocation>
        <location evidence="2">Nucleus</location>
    </subcellularLocation>
</comment>
<evidence type="ECO:0000259" key="3">
    <source>
        <dbReference type="Pfam" id="PF08652"/>
    </source>
</evidence>
<dbReference type="PANTHER" id="PTHR12395">
    <property type="entry name" value="DOM-3 RELATED"/>
    <property type="match status" value="1"/>
</dbReference>
<keyword evidence="2" id="KW-0479">Metal-binding</keyword>
<comment type="cofactor">
    <cofactor evidence="2">
        <name>a divalent metal cation</name>
        <dbReference type="ChEBI" id="CHEBI:60240"/>
    </cofactor>
</comment>
<evidence type="ECO:0000313" key="4">
    <source>
        <dbReference type="EMBL" id="GBP56374.1"/>
    </source>
</evidence>
<keyword evidence="2" id="KW-0539">Nucleus</keyword>
<dbReference type="GO" id="GO:0000956">
    <property type="term" value="P:nuclear-transcribed mRNA catabolic process"/>
    <property type="evidence" value="ECO:0007669"/>
    <property type="project" value="TreeGrafter"/>
</dbReference>
<keyword evidence="2" id="KW-0694">RNA-binding</keyword>
<gene>
    <name evidence="4" type="primary">dxo</name>
    <name evidence="4" type="ORF">EVAR_43313_1</name>
</gene>
<comment type="function">
    <text evidence="2">Decapping enzyme for NAD-capped RNAs: specifically hydrolyzes the nicotinamide adenine dinucleotide (NAD) cap from a subset of RNAs by removing the entire NAD moiety from the 5'-end of an NAD-capped RNA.</text>
</comment>
<evidence type="ECO:0000256" key="1">
    <source>
        <dbReference type="ARBA" id="ARBA00006562"/>
    </source>
</evidence>
<dbReference type="GO" id="GO:0110155">
    <property type="term" value="P:NAD-cap decapping"/>
    <property type="evidence" value="ECO:0007669"/>
    <property type="project" value="TreeGrafter"/>
</dbReference>
<dbReference type="EC" id="3.6.1.-" evidence="2"/>
<dbReference type="GO" id="GO:0003723">
    <property type="term" value="F:RNA binding"/>
    <property type="evidence" value="ECO:0007669"/>
    <property type="project" value="UniProtKB-KW"/>
</dbReference>
<keyword evidence="2" id="KW-0547">Nucleotide-binding</keyword>
<protein>
    <recommendedName>
        <fullName evidence="2">Decapping nuclease</fullName>
        <ecNumber evidence="2">3.6.1.-</ecNumber>
    </recommendedName>
</protein>
<dbReference type="AlphaFoldDB" id="A0A4C1X1Z1"/>
<dbReference type="InterPro" id="IPR039039">
    <property type="entry name" value="RAI1-like_fam"/>
</dbReference>